<evidence type="ECO:0000259" key="9">
    <source>
        <dbReference type="Pfam" id="PF10988"/>
    </source>
</evidence>
<organism evidence="12 13">
    <name type="scientific">Hymenobacter algoricola</name>
    <dbReference type="NCBI Taxonomy" id="486267"/>
    <lineage>
        <taxon>Bacteria</taxon>
        <taxon>Pseudomonadati</taxon>
        <taxon>Bacteroidota</taxon>
        <taxon>Cytophagia</taxon>
        <taxon>Cytophagales</taxon>
        <taxon>Hymenobacteraceae</taxon>
        <taxon>Hymenobacter</taxon>
    </lineage>
</organism>
<proteinExistence type="predicted"/>
<evidence type="ECO:0000256" key="2">
    <source>
        <dbReference type="ARBA" id="ARBA00022475"/>
    </source>
</evidence>
<feature type="transmembrane region" description="Helical" evidence="7">
    <location>
        <begin position="346"/>
        <end position="374"/>
    </location>
</feature>
<dbReference type="InterPro" id="IPR052027">
    <property type="entry name" value="PspC"/>
</dbReference>
<dbReference type="InterPro" id="IPR021255">
    <property type="entry name" value="DUF2807"/>
</dbReference>
<sequence>MKKNISINLQGLIFHIEEDGYDVLSRYLAEVKAHFSGYRGHEEIVADIEGRIAELFAARTSPTKQIITLEDVEAMVTKMGRVRDFQSADEADEEEEALAGGPAAYTSYADGAAATAGAAAGAADADGQPRRLTRDMANRKIAGVAAGIARYFAVNPLWVRLGFLLGLLTRPLLHSVFNFDNSHFRFEGFDFGGIAFLVYVVLWIALPKNYNGVPANEDPTFRKLFRDTDAGKVGGVSAGLAAYFKVDVVAIRIAFLILLFVGGSAIPIYIILWILLPEAKTVSDKMRMRGDAVTLSGIDSSLRNSAFTDEPGVAAGNGNRPLGTFLEDLFRNLQPLINFIGSAIRIFAGAMLVLTGLSLLIGFTIALAAGLGWIPESQNMVLGDVPVHTLLHGLPAWSILAFYGAAAIPALALVLSGIGLLLRRSIMTRTVGLSLLGLWLLSVVGSITSGLRIAHNFQNSGEQVQEQRFPGLTAAPTLYLNTRHVDRGNEQEVEIQFVAADSGAVVSVDKAFSAKGVTETEAARTAATSMSYTLRQANDTTLLFDDHFSFLPGTFYREQELRLTVHLPRNKTFRLSRDFAYWMGSGNFVNDQRPEEPEKHLYRLRDNQLECLDCSEQELRGDDFDEDNMDNAPDTDADADSTDEVVDVNTGDGNMRIRVNTDDDADGNVGVSIDVDKSDFSADLARYGSGRRNYSLRNFRRIEANGAYRVHVRQGSEFRVEAAGSDNDLRELRVETDGDQLTIRSRRRSLFSGFAFRNHKPVLIRVQMPELHELELTGACRGNVAGFEGHALHVSQSGLSSAQLNVNVPRLNLDLSGAARSDLRGSANQLSVDGTGACQINALALPVQQADFDLSGSSKAKVRVAERLRAELSGASQLQYAGQPGSVQKDVSGSSRVSRLKE</sequence>
<evidence type="ECO:0000313" key="13">
    <source>
        <dbReference type="Proteomes" id="UP001499909"/>
    </source>
</evidence>
<feature type="domain" description="PspC-related transmembrane region" evidence="10">
    <location>
        <begin position="318"/>
        <end position="457"/>
    </location>
</feature>
<evidence type="ECO:0000259" key="10">
    <source>
        <dbReference type="Pfam" id="PF22571"/>
    </source>
</evidence>
<keyword evidence="4 7" id="KW-1133">Transmembrane helix</keyword>
<protein>
    <recommendedName>
        <fullName evidence="14">PspC domain-containing protein</fullName>
    </recommendedName>
</protein>
<dbReference type="Gene3D" id="2.160.20.120">
    <property type="match status" value="1"/>
</dbReference>
<feature type="compositionally biased region" description="Acidic residues" evidence="6">
    <location>
        <begin position="623"/>
        <end position="646"/>
    </location>
</feature>
<feature type="domain" description="Phage shock protein PspC N-terminal" evidence="8">
    <location>
        <begin position="222"/>
        <end position="279"/>
    </location>
</feature>
<feature type="transmembrane region" description="Helical" evidence="7">
    <location>
        <begin position="189"/>
        <end position="206"/>
    </location>
</feature>
<dbReference type="Pfam" id="PF10988">
    <property type="entry name" value="DUF2807"/>
    <property type="match status" value="1"/>
</dbReference>
<reference evidence="13" key="1">
    <citation type="journal article" date="2019" name="Int. J. Syst. Evol. Microbiol.">
        <title>The Global Catalogue of Microorganisms (GCM) 10K type strain sequencing project: providing services to taxonomists for standard genome sequencing and annotation.</title>
        <authorList>
            <consortium name="The Broad Institute Genomics Platform"/>
            <consortium name="The Broad Institute Genome Sequencing Center for Infectious Disease"/>
            <person name="Wu L."/>
            <person name="Ma J."/>
        </authorList>
    </citation>
    <scope>NUCLEOTIDE SEQUENCE [LARGE SCALE GENOMIC DNA]</scope>
    <source>
        <strain evidence="13">JCM 17214</strain>
    </source>
</reference>
<dbReference type="Pfam" id="PF22744">
    <property type="entry name" value="Toast-rack_PspC-Cterm"/>
    <property type="match status" value="1"/>
</dbReference>
<feature type="transmembrane region" description="Helical" evidence="7">
    <location>
        <begin position="433"/>
        <end position="454"/>
    </location>
</feature>
<dbReference type="Pfam" id="PF04024">
    <property type="entry name" value="PspC"/>
    <property type="match status" value="2"/>
</dbReference>
<dbReference type="InterPro" id="IPR007168">
    <property type="entry name" value="Phageshock_PspC_N"/>
</dbReference>
<feature type="transmembrane region" description="Helical" evidence="7">
    <location>
        <begin position="253"/>
        <end position="276"/>
    </location>
</feature>
<dbReference type="InterPro" id="IPR054319">
    <property type="entry name" value="PspC-rel_ToastRack"/>
</dbReference>
<keyword evidence="5 7" id="KW-0472">Membrane</keyword>
<gene>
    <name evidence="12" type="ORF">GCM10022406_09300</name>
</gene>
<evidence type="ECO:0000256" key="4">
    <source>
        <dbReference type="ARBA" id="ARBA00022989"/>
    </source>
</evidence>
<feature type="domain" description="PspC-related ToastRack" evidence="11">
    <location>
        <begin position="489"/>
        <end position="616"/>
    </location>
</feature>
<keyword evidence="2" id="KW-1003">Cell membrane</keyword>
<feature type="region of interest" description="Disordered" evidence="6">
    <location>
        <begin position="622"/>
        <end position="655"/>
    </location>
</feature>
<evidence type="ECO:0000256" key="1">
    <source>
        <dbReference type="ARBA" id="ARBA00004162"/>
    </source>
</evidence>
<keyword evidence="3 7" id="KW-0812">Transmembrane</keyword>
<dbReference type="PANTHER" id="PTHR33885:SF3">
    <property type="entry name" value="PHAGE SHOCK PROTEIN C"/>
    <property type="match status" value="1"/>
</dbReference>
<keyword evidence="13" id="KW-1185">Reference proteome</keyword>
<dbReference type="Proteomes" id="UP001499909">
    <property type="component" value="Unassembled WGS sequence"/>
</dbReference>
<evidence type="ECO:0000256" key="3">
    <source>
        <dbReference type="ARBA" id="ARBA00022692"/>
    </source>
</evidence>
<dbReference type="PANTHER" id="PTHR33885">
    <property type="entry name" value="PHAGE SHOCK PROTEIN C"/>
    <property type="match status" value="1"/>
</dbReference>
<feature type="region of interest" description="Disordered" evidence="6">
    <location>
        <begin position="879"/>
        <end position="902"/>
    </location>
</feature>
<name>A0ABP7MKW8_9BACT</name>
<dbReference type="RefSeq" id="WP_345110755.1">
    <property type="nucleotide sequence ID" value="NZ_BAABDH010000016.1"/>
</dbReference>
<evidence type="ECO:0000256" key="5">
    <source>
        <dbReference type="ARBA" id="ARBA00023136"/>
    </source>
</evidence>
<evidence type="ECO:0000259" key="11">
    <source>
        <dbReference type="Pfam" id="PF22744"/>
    </source>
</evidence>
<feature type="domain" description="Phage shock protein PspC N-terminal" evidence="8">
    <location>
        <begin position="130"/>
        <end position="208"/>
    </location>
</feature>
<evidence type="ECO:0000313" key="12">
    <source>
        <dbReference type="EMBL" id="GAA3925442.1"/>
    </source>
</evidence>
<evidence type="ECO:0008006" key="14">
    <source>
        <dbReference type="Google" id="ProtNLM"/>
    </source>
</evidence>
<dbReference type="InterPro" id="IPR054321">
    <property type="entry name" value="PspC-rel_TM"/>
</dbReference>
<evidence type="ECO:0000256" key="7">
    <source>
        <dbReference type="SAM" id="Phobius"/>
    </source>
</evidence>
<comment type="subcellular location">
    <subcellularLocation>
        <location evidence="1">Cell membrane</location>
        <topology evidence="1">Single-pass membrane protein</topology>
    </subcellularLocation>
</comment>
<comment type="caution">
    <text evidence="12">The sequence shown here is derived from an EMBL/GenBank/DDBJ whole genome shotgun (WGS) entry which is preliminary data.</text>
</comment>
<accession>A0ABP7MKW8</accession>
<dbReference type="EMBL" id="BAABDH010000016">
    <property type="protein sequence ID" value="GAA3925442.1"/>
    <property type="molecule type" value="Genomic_DNA"/>
</dbReference>
<dbReference type="Pfam" id="PF22571">
    <property type="entry name" value="LiaI-LiaF-TM_PspC"/>
    <property type="match status" value="1"/>
</dbReference>
<evidence type="ECO:0000256" key="6">
    <source>
        <dbReference type="SAM" id="MobiDB-lite"/>
    </source>
</evidence>
<feature type="transmembrane region" description="Helical" evidence="7">
    <location>
        <begin position="394"/>
        <end position="421"/>
    </location>
</feature>
<evidence type="ECO:0000259" key="8">
    <source>
        <dbReference type="Pfam" id="PF04024"/>
    </source>
</evidence>
<feature type="domain" description="Putative auto-transporter adhesin head GIN" evidence="9">
    <location>
        <begin position="698"/>
        <end position="884"/>
    </location>
</feature>